<keyword evidence="3" id="KW-0804">Transcription</keyword>
<dbReference type="InterPro" id="IPR036390">
    <property type="entry name" value="WH_DNA-bd_sf"/>
</dbReference>
<gene>
    <name evidence="5" type="ORF">E4V82_22580</name>
</gene>
<dbReference type="InterPro" id="IPR000835">
    <property type="entry name" value="HTH_MarR-typ"/>
</dbReference>
<keyword evidence="1" id="KW-0805">Transcription regulation</keyword>
<dbReference type="Pfam" id="PF01047">
    <property type="entry name" value="MarR"/>
    <property type="match status" value="1"/>
</dbReference>
<dbReference type="GO" id="GO:0003700">
    <property type="term" value="F:DNA-binding transcription factor activity"/>
    <property type="evidence" value="ECO:0007669"/>
    <property type="project" value="InterPro"/>
</dbReference>
<dbReference type="InterPro" id="IPR052067">
    <property type="entry name" value="Metal_resp_HTH_trans_reg"/>
</dbReference>
<dbReference type="EMBL" id="SPSF01000056">
    <property type="protein sequence ID" value="MPQ64858.1"/>
    <property type="molecule type" value="Genomic_DNA"/>
</dbReference>
<name>A0A5N7IUR5_9CLOT</name>
<organism evidence="5 6">
    <name type="scientific">Clostridium estertheticum</name>
    <dbReference type="NCBI Taxonomy" id="238834"/>
    <lineage>
        <taxon>Bacteria</taxon>
        <taxon>Bacillati</taxon>
        <taxon>Bacillota</taxon>
        <taxon>Clostridia</taxon>
        <taxon>Eubacteriales</taxon>
        <taxon>Clostridiaceae</taxon>
        <taxon>Clostridium</taxon>
    </lineage>
</organism>
<sequence length="157" mass="18070">MMNLNFDDKLKISYTLLRLVTKFSEIDKQTSHYGTDKQLFYAEIHMIKAIKENEGIHVTGIAEKLGVTKGAVSQITMKLQKKGMIIKEIDPHNLSKLILRLTPKGEIAYIHHGKIHQEFNNIVNEVLKDASEDQEGFLKKFLSSLEEKIDTFDIRKK</sequence>
<dbReference type="PROSITE" id="PS50995">
    <property type="entry name" value="HTH_MARR_2"/>
    <property type="match status" value="1"/>
</dbReference>
<dbReference type="InterPro" id="IPR036388">
    <property type="entry name" value="WH-like_DNA-bd_sf"/>
</dbReference>
<dbReference type="PANTHER" id="PTHR35790:SF4">
    <property type="entry name" value="HTH-TYPE TRANSCRIPTIONAL REGULATOR PCHR"/>
    <property type="match status" value="1"/>
</dbReference>
<accession>A0A5N7IUR5</accession>
<evidence type="ECO:0000256" key="1">
    <source>
        <dbReference type="ARBA" id="ARBA00023015"/>
    </source>
</evidence>
<comment type="caution">
    <text evidence="5">The sequence shown here is derived from an EMBL/GenBank/DDBJ whole genome shotgun (WGS) entry which is preliminary data.</text>
</comment>
<dbReference type="PANTHER" id="PTHR35790">
    <property type="entry name" value="HTH-TYPE TRANSCRIPTIONAL REGULATOR PCHR"/>
    <property type="match status" value="1"/>
</dbReference>
<protein>
    <submittedName>
        <fullName evidence="5">MarR family transcriptional regulator</fullName>
    </submittedName>
</protein>
<dbReference type="GO" id="GO:0003677">
    <property type="term" value="F:DNA binding"/>
    <property type="evidence" value="ECO:0007669"/>
    <property type="project" value="UniProtKB-KW"/>
</dbReference>
<proteinExistence type="predicted"/>
<dbReference type="Proteomes" id="UP000342249">
    <property type="component" value="Unassembled WGS sequence"/>
</dbReference>
<dbReference type="AlphaFoldDB" id="A0A5N7IUR5"/>
<evidence type="ECO:0000256" key="3">
    <source>
        <dbReference type="ARBA" id="ARBA00023163"/>
    </source>
</evidence>
<dbReference type="Gene3D" id="1.10.10.10">
    <property type="entry name" value="Winged helix-like DNA-binding domain superfamily/Winged helix DNA-binding domain"/>
    <property type="match status" value="1"/>
</dbReference>
<keyword evidence="2" id="KW-0238">DNA-binding</keyword>
<evidence type="ECO:0000313" key="5">
    <source>
        <dbReference type="EMBL" id="MPQ64858.1"/>
    </source>
</evidence>
<evidence type="ECO:0000313" key="6">
    <source>
        <dbReference type="Proteomes" id="UP000342249"/>
    </source>
</evidence>
<dbReference type="RefSeq" id="WP_152754042.1">
    <property type="nucleotide sequence ID" value="NZ_SPSE01000054.1"/>
</dbReference>
<evidence type="ECO:0000256" key="2">
    <source>
        <dbReference type="ARBA" id="ARBA00023125"/>
    </source>
</evidence>
<reference evidence="5 6" key="1">
    <citation type="journal article" date="2019" name="Lett. Appl. Microbiol.">
        <title>A case of 'blown pack' spoilage of vacuum-packaged pork likely associated with Clostridium estertheticum in Canada.</title>
        <authorList>
            <person name="Zhang P."/>
            <person name="Ward P."/>
            <person name="McMullen L.M."/>
            <person name="Yang X."/>
        </authorList>
    </citation>
    <scope>NUCLEOTIDE SEQUENCE [LARGE SCALE GENOMIC DNA]</scope>
    <source>
        <strain evidence="5 6">MA19</strain>
    </source>
</reference>
<dbReference type="SMART" id="SM00347">
    <property type="entry name" value="HTH_MARR"/>
    <property type="match status" value="1"/>
</dbReference>
<dbReference type="SUPFAM" id="SSF46785">
    <property type="entry name" value="Winged helix' DNA-binding domain"/>
    <property type="match status" value="1"/>
</dbReference>
<evidence type="ECO:0000259" key="4">
    <source>
        <dbReference type="PROSITE" id="PS50995"/>
    </source>
</evidence>
<feature type="domain" description="HTH marR-type" evidence="4">
    <location>
        <begin position="9"/>
        <end position="147"/>
    </location>
</feature>